<dbReference type="PANTHER" id="PTHR22930:SF236">
    <property type="entry name" value="PROTEIN ALP1-LIKE-RELATED"/>
    <property type="match status" value="1"/>
</dbReference>
<keyword evidence="7" id="KW-0539">Nucleus</keyword>
<comment type="subcellular location">
    <subcellularLocation>
        <location evidence="2">Nucleus</location>
    </subcellularLocation>
</comment>
<evidence type="ECO:0000256" key="6">
    <source>
        <dbReference type="ARBA" id="ARBA00022801"/>
    </source>
</evidence>
<comment type="cofactor">
    <cofactor evidence="1">
        <name>a divalent metal cation</name>
        <dbReference type="ChEBI" id="CHEBI:60240"/>
    </cofactor>
</comment>
<dbReference type="GO" id="GO:0046872">
    <property type="term" value="F:metal ion binding"/>
    <property type="evidence" value="ECO:0007669"/>
    <property type="project" value="UniProtKB-KW"/>
</dbReference>
<gene>
    <name evidence="9" type="primary">ZGC:113227</name>
</gene>
<keyword evidence="4" id="KW-0540">Nuclease</keyword>
<organism evidence="9">
    <name type="scientific">Nothobranchius furzeri</name>
    <name type="common">Turquoise killifish</name>
    <dbReference type="NCBI Taxonomy" id="105023"/>
    <lineage>
        <taxon>Eukaryota</taxon>
        <taxon>Metazoa</taxon>
        <taxon>Chordata</taxon>
        <taxon>Craniata</taxon>
        <taxon>Vertebrata</taxon>
        <taxon>Euteleostomi</taxon>
        <taxon>Actinopterygii</taxon>
        <taxon>Neopterygii</taxon>
        <taxon>Teleostei</taxon>
        <taxon>Neoteleostei</taxon>
        <taxon>Acanthomorphata</taxon>
        <taxon>Ovalentaria</taxon>
        <taxon>Atherinomorphae</taxon>
        <taxon>Cyprinodontiformes</taxon>
        <taxon>Nothobranchiidae</taxon>
        <taxon>Nothobranchius</taxon>
    </lineage>
</organism>
<proteinExistence type="inferred from homology"/>
<evidence type="ECO:0000313" key="9">
    <source>
        <dbReference type="EMBL" id="SBP43038.1"/>
    </source>
</evidence>
<reference evidence="9" key="1">
    <citation type="submission" date="2016-05" db="EMBL/GenBank/DDBJ databases">
        <authorList>
            <person name="Lavstsen T."/>
            <person name="Jespersen J.S."/>
        </authorList>
    </citation>
    <scope>NUCLEOTIDE SEQUENCE</scope>
    <source>
        <tissue evidence="9">Brain</tissue>
    </source>
</reference>
<dbReference type="GO" id="GO:0004518">
    <property type="term" value="F:nuclease activity"/>
    <property type="evidence" value="ECO:0007669"/>
    <property type="project" value="UniProtKB-KW"/>
</dbReference>
<name>A0A1A7ZKR4_NOTFU</name>
<keyword evidence="6" id="KW-0378">Hydrolase</keyword>
<dbReference type="GO" id="GO:0005634">
    <property type="term" value="C:nucleus"/>
    <property type="evidence" value="ECO:0007669"/>
    <property type="project" value="UniProtKB-SubCell"/>
</dbReference>
<evidence type="ECO:0000259" key="8">
    <source>
        <dbReference type="Pfam" id="PF13359"/>
    </source>
</evidence>
<dbReference type="InterPro" id="IPR027806">
    <property type="entry name" value="HARBI1_dom"/>
</dbReference>
<dbReference type="InterPro" id="IPR045249">
    <property type="entry name" value="HARBI1-like"/>
</dbReference>
<evidence type="ECO:0000256" key="5">
    <source>
        <dbReference type="ARBA" id="ARBA00022723"/>
    </source>
</evidence>
<evidence type="ECO:0000256" key="3">
    <source>
        <dbReference type="ARBA" id="ARBA00006958"/>
    </source>
</evidence>
<reference evidence="9" key="2">
    <citation type="submission" date="2016-06" db="EMBL/GenBank/DDBJ databases">
        <title>The genome of a short-lived fish provides insights into sex chromosome evolution and the genetic control of aging.</title>
        <authorList>
            <person name="Reichwald K."/>
            <person name="Felder M."/>
            <person name="Petzold A."/>
            <person name="Koch P."/>
            <person name="Groth M."/>
            <person name="Platzer M."/>
        </authorList>
    </citation>
    <scope>NUCLEOTIDE SEQUENCE</scope>
    <source>
        <tissue evidence="9">Brain</tissue>
    </source>
</reference>
<dbReference type="PANTHER" id="PTHR22930">
    <property type="match status" value="1"/>
</dbReference>
<dbReference type="AlphaFoldDB" id="A0A1A7ZKR4"/>
<protein>
    <submittedName>
        <fullName evidence="9">Zgc:113227</fullName>
    </submittedName>
</protein>
<evidence type="ECO:0000256" key="2">
    <source>
        <dbReference type="ARBA" id="ARBA00004123"/>
    </source>
</evidence>
<evidence type="ECO:0000256" key="7">
    <source>
        <dbReference type="ARBA" id="ARBA00023242"/>
    </source>
</evidence>
<dbReference type="EMBL" id="HADY01004553">
    <property type="protein sequence ID" value="SBP43038.1"/>
    <property type="molecule type" value="Transcribed_RNA"/>
</dbReference>
<dbReference type="GO" id="GO:0016787">
    <property type="term" value="F:hydrolase activity"/>
    <property type="evidence" value="ECO:0007669"/>
    <property type="project" value="UniProtKB-KW"/>
</dbReference>
<evidence type="ECO:0000256" key="4">
    <source>
        <dbReference type="ARBA" id="ARBA00022722"/>
    </source>
</evidence>
<evidence type="ECO:0000256" key="1">
    <source>
        <dbReference type="ARBA" id="ARBA00001968"/>
    </source>
</evidence>
<dbReference type="Pfam" id="PF13359">
    <property type="entry name" value="DDE_Tnp_4"/>
    <property type="match status" value="1"/>
</dbReference>
<feature type="domain" description="DDE Tnp4" evidence="8">
    <location>
        <begin position="72"/>
        <end position="235"/>
    </location>
</feature>
<sequence>MWQLATNSDYRSIGLLFGVSTTSVCRCVQDFCKAVCKVLLAEVIAFPTLQKLQEMADYFETRWGVPQCVGAIDGSHIPIMAPQGFHTDYFNRKGWHSIILQGIVDGRGMFWNVNAGQPGSLHDARVLRLSTFWDLVAHGQLHPTSTKNIEGVNVGFYVLGDSAYPLQNWLLKPFSDNGRLTAEQQTYNRKTSRARVVVENAFGRLKGRWQCLLKRNDSDVELLKHMVLTCCVLHNICESHGEEYTECDTPADEPVVANMQEVAEEGSDVREALMRHFTR</sequence>
<keyword evidence="5" id="KW-0479">Metal-binding</keyword>
<comment type="similarity">
    <text evidence="3">Belongs to the HARBI1 family.</text>
</comment>
<accession>A0A1A7ZKR4</accession>